<feature type="domain" description="RING-type" evidence="11">
    <location>
        <begin position="85"/>
        <end position="129"/>
    </location>
</feature>
<dbReference type="Pfam" id="PF13639">
    <property type="entry name" value="zf-RING_2"/>
    <property type="match status" value="1"/>
</dbReference>
<evidence type="ECO:0000256" key="8">
    <source>
        <dbReference type="ARBA" id="ARBA00024209"/>
    </source>
</evidence>
<gene>
    <name evidence="12" type="ORF">HHK36_009301</name>
</gene>
<evidence type="ECO:0000256" key="6">
    <source>
        <dbReference type="ARBA" id="ARBA00022989"/>
    </source>
</evidence>
<evidence type="ECO:0000259" key="11">
    <source>
        <dbReference type="PROSITE" id="PS50089"/>
    </source>
</evidence>
<dbReference type="FunFam" id="3.30.40.10:FF:000632">
    <property type="entry name" value="RING-H2 finger protein ATL73"/>
    <property type="match status" value="1"/>
</dbReference>
<comment type="caution">
    <text evidence="12">The sequence shown here is derived from an EMBL/GenBank/DDBJ whole genome shotgun (WGS) entry which is preliminary data.</text>
</comment>
<dbReference type="UniPathway" id="UPA00143"/>
<keyword evidence="13" id="KW-1185">Reference proteome</keyword>
<dbReference type="PROSITE" id="PS50089">
    <property type="entry name" value="ZF_RING_2"/>
    <property type="match status" value="2"/>
</dbReference>
<evidence type="ECO:0000256" key="3">
    <source>
        <dbReference type="ARBA" id="ARBA00022692"/>
    </source>
</evidence>
<dbReference type="AlphaFoldDB" id="A0A835DI98"/>
<evidence type="ECO:0000256" key="10">
    <source>
        <dbReference type="SAM" id="Phobius"/>
    </source>
</evidence>
<evidence type="ECO:0000256" key="4">
    <source>
        <dbReference type="ARBA" id="ARBA00022723"/>
    </source>
</evidence>
<dbReference type="SMART" id="SM00184">
    <property type="entry name" value="RING"/>
    <property type="match status" value="2"/>
</dbReference>
<evidence type="ECO:0000256" key="9">
    <source>
        <dbReference type="PROSITE-ProRule" id="PRU00175"/>
    </source>
</evidence>
<dbReference type="EMBL" id="JABCRI010000006">
    <property type="protein sequence ID" value="KAF8404416.1"/>
    <property type="molecule type" value="Genomic_DNA"/>
</dbReference>
<dbReference type="Pfam" id="PF17123">
    <property type="entry name" value="zf-RING_11"/>
    <property type="match status" value="1"/>
</dbReference>
<evidence type="ECO:0000256" key="5">
    <source>
        <dbReference type="ARBA" id="ARBA00022833"/>
    </source>
</evidence>
<dbReference type="CDD" id="cd16461">
    <property type="entry name" value="RING-H2_EL5-like"/>
    <property type="match status" value="1"/>
</dbReference>
<evidence type="ECO:0000256" key="2">
    <source>
        <dbReference type="ARBA" id="ARBA00022679"/>
    </source>
</evidence>
<evidence type="ECO:0000313" key="12">
    <source>
        <dbReference type="EMBL" id="KAF8404416.1"/>
    </source>
</evidence>
<evidence type="ECO:0000256" key="7">
    <source>
        <dbReference type="ARBA" id="ARBA00023136"/>
    </source>
</evidence>
<name>A0A835DI98_TETSI</name>
<dbReference type="GO" id="GO:0004842">
    <property type="term" value="F:ubiquitin-protein transferase activity"/>
    <property type="evidence" value="ECO:0007669"/>
    <property type="project" value="UniProtKB-ARBA"/>
</dbReference>
<sequence length="437" mass="48197">MSMFRRSDLDPYQSKDGMINRGVFPSLSGEKEEKPSIIQDELASESINNLATQLANTEVERKALKTFPTLTYTVGLKLPGLDTKCVICLSEFCPGERIRILPKCNHGFHIQCIDKWQMSHSSYPTFRNCLIESCKKIVGSDVEPTLSGRVVPLEPEVERMDWMGGQEQFLPHAYDDTPLDHFVGGWIITIAVVVAMISVVPIGIGRLRHAMILGSHIATGIVSQNMFPSNPPQLLQDFLGNVHSRKLLLHTPLHQSPDTPVAPKGNGHDSYMGERSSQAHVVMIISVLFCALICALGMNSVIRCAFRCSRRAASSESSNNSATRLANTGIKKKALKTFPTLTYSAGLELPGLDTECVICLSEFCPGKRIRILPKCNHGFHVRCIDKWLMSHSSCPTCRNCLIESCKKIVGSEAAPPLPGRVVPLEPEGLIRTYRGNC</sequence>
<dbReference type="GO" id="GO:0016020">
    <property type="term" value="C:membrane"/>
    <property type="evidence" value="ECO:0007669"/>
    <property type="project" value="UniProtKB-SubCell"/>
</dbReference>
<keyword evidence="9" id="KW-0863">Zinc-finger</keyword>
<dbReference type="GO" id="GO:0016567">
    <property type="term" value="P:protein ubiquitination"/>
    <property type="evidence" value="ECO:0007669"/>
    <property type="project" value="UniProtKB-UniPathway"/>
</dbReference>
<protein>
    <recommendedName>
        <fullName evidence="11">RING-type domain-containing protein</fullName>
    </recommendedName>
</protein>
<proteinExistence type="inferred from homology"/>
<dbReference type="OMA" id="CKDEFKI"/>
<dbReference type="Gene3D" id="3.30.40.10">
    <property type="entry name" value="Zinc/RING finger domain, C3HC4 (zinc finger)"/>
    <property type="match status" value="2"/>
</dbReference>
<accession>A0A835DI98</accession>
<dbReference type="PANTHER" id="PTHR46905:SF7">
    <property type="entry name" value="RING-H2 FINGER PROTEIN ATL78"/>
    <property type="match status" value="1"/>
</dbReference>
<evidence type="ECO:0000256" key="1">
    <source>
        <dbReference type="ARBA" id="ARBA00004167"/>
    </source>
</evidence>
<organism evidence="12 13">
    <name type="scientific">Tetracentron sinense</name>
    <name type="common">Spur-leaf</name>
    <dbReference type="NCBI Taxonomy" id="13715"/>
    <lineage>
        <taxon>Eukaryota</taxon>
        <taxon>Viridiplantae</taxon>
        <taxon>Streptophyta</taxon>
        <taxon>Embryophyta</taxon>
        <taxon>Tracheophyta</taxon>
        <taxon>Spermatophyta</taxon>
        <taxon>Magnoliopsida</taxon>
        <taxon>Trochodendrales</taxon>
        <taxon>Trochodendraceae</taxon>
        <taxon>Tetracentron</taxon>
    </lineage>
</organism>
<feature type="transmembrane region" description="Helical" evidence="10">
    <location>
        <begin position="281"/>
        <end position="302"/>
    </location>
</feature>
<feature type="domain" description="RING-type" evidence="11">
    <location>
        <begin position="356"/>
        <end position="398"/>
    </location>
</feature>
<feature type="transmembrane region" description="Helical" evidence="10">
    <location>
        <begin position="183"/>
        <end position="204"/>
    </location>
</feature>
<dbReference type="OrthoDB" id="8062037at2759"/>
<keyword evidence="2" id="KW-0808">Transferase</keyword>
<keyword evidence="7 10" id="KW-0472">Membrane</keyword>
<keyword evidence="4" id="KW-0479">Metal-binding</keyword>
<evidence type="ECO:0000313" key="13">
    <source>
        <dbReference type="Proteomes" id="UP000655225"/>
    </source>
</evidence>
<comment type="subcellular location">
    <subcellularLocation>
        <location evidence="1">Membrane</location>
        <topology evidence="1">Single-pass membrane protein</topology>
    </subcellularLocation>
</comment>
<keyword evidence="3 10" id="KW-0812">Transmembrane</keyword>
<dbReference type="InterPro" id="IPR001841">
    <property type="entry name" value="Znf_RING"/>
</dbReference>
<dbReference type="Proteomes" id="UP000655225">
    <property type="component" value="Unassembled WGS sequence"/>
</dbReference>
<keyword evidence="5" id="KW-0862">Zinc</keyword>
<comment type="similarity">
    <text evidence="8">Belongs to the RING-type zinc finger family. ATL subfamily.</text>
</comment>
<dbReference type="GO" id="GO:0008270">
    <property type="term" value="F:zinc ion binding"/>
    <property type="evidence" value="ECO:0007669"/>
    <property type="project" value="UniProtKB-KW"/>
</dbReference>
<keyword evidence="6 10" id="KW-1133">Transmembrane helix</keyword>
<dbReference type="PANTHER" id="PTHR46905">
    <property type="entry name" value="RING-H2 FINGER PROTEIN ATL78"/>
    <property type="match status" value="1"/>
</dbReference>
<reference evidence="12 13" key="1">
    <citation type="submission" date="2020-04" db="EMBL/GenBank/DDBJ databases">
        <title>Plant Genome Project.</title>
        <authorList>
            <person name="Zhang R.-G."/>
        </authorList>
    </citation>
    <scope>NUCLEOTIDE SEQUENCE [LARGE SCALE GENOMIC DNA]</scope>
    <source>
        <strain evidence="12">YNK0</strain>
        <tissue evidence="12">Leaf</tissue>
    </source>
</reference>
<dbReference type="SUPFAM" id="SSF57850">
    <property type="entry name" value="RING/U-box"/>
    <property type="match status" value="2"/>
</dbReference>
<dbReference type="InterPro" id="IPR013083">
    <property type="entry name" value="Znf_RING/FYVE/PHD"/>
</dbReference>
<dbReference type="InterPro" id="IPR044602">
    <property type="entry name" value="ATL10/ATL72-79-like"/>
</dbReference>